<comment type="caution">
    <text evidence="5">The sequence shown here is derived from an EMBL/GenBank/DDBJ whole genome shotgun (WGS) entry which is preliminary data.</text>
</comment>
<dbReference type="Pfam" id="PF00931">
    <property type="entry name" value="NB-ARC"/>
    <property type="match status" value="1"/>
</dbReference>
<keyword evidence="2" id="KW-1133">Transmembrane helix</keyword>
<dbReference type="Gene3D" id="3.40.50.300">
    <property type="entry name" value="P-loop containing nucleotide triphosphate hydrolases"/>
    <property type="match status" value="2"/>
</dbReference>
<feature type="signal peptide" evidence="3">
    <location>
        <begin position="1"/>
        <end position="23"/>
    </location>
</feature>
<keyword evidence="6" id="KW-1185">Reference proteome</keyword>
<keyword evidence="2" id="KW-0812">Transmembrane</keyword>
<feature type="transmembrane region" description="Helical" evidence="2">
    <location>
        <begin position="47"/>
        <end position="66"/>
    </location>
</feature>
<sequence>MRRRLRAGLVVATVLTVLASAVAAVAVNIATGSESPLWLPEFVRAHPVLLLAISTAMVIVVALMNWSWQRRYEEELDSTVPAAQMRESWVVDRPTEVDAVVRALRRRRGTSTVGVTTALHGAGGFGKTTLARMVRSDRRVLRRFDRRIYWVTLGRDVLSDALVEKVNDLVRQIAPSKAYPFTDVRQAADHLAAVLAEGPPRLIVLDDIWFEEQLAAFPVAGQCVRLVTTRTASLVASSSLTVRVDQMSTAQARVLLTGDLPELPSATVEALIQETGHWPLLLRLVNKILLDQYRFDTDVAAAAEQLLARLRHGGALQVDSMTGATSGQLDLNDPDQRQNAVVATIEASTGLLSTTERRRFAELAIFAEDTSIEVGLAAKLWEVTGGLDATEIRLLCSRLAGLSLITLTATEHGGEIAVHDVVRDYLRHQLGVGELRELHEVFLQAIARNYFPRPTDDDTKPVTPWWNLPAGAIYLKDNLVEHLISAGRLPEAEILATDIRWLEVRLEQAGTNAPISDLRRVGTPRAKALMQSFDEAQYSLGQATSAGRPTTFYSFVQQTQAETATGPVNAAEAEDVAVLLRWARAGDLTRLRSAARAHFDAAERHARARRTFDERRSRFAALIALALQTRPESAESARDLSLVALHEIHGGDPSEDEISAAVLAYLGPDSAAVGPAVRSHVSQTGPGGLEQLIPLLAVSRAAARIVIGVVVNDPDLAPVATRYLGRGRGNPEDDYERWSAVIERWRRDRRKLFFQLRTLAYLDGEAASLQEAEDRLMDHRAGAPAAADLPGLTEAVRALRAASTVRRFTERDAALRKAVRLAEAVAAEIRSAPTELGVVVAHPAAVCIERVARELRDELIAAHPPKPEITAALTSARIRDNVISVQVRVSNAEDEAPLEAASMTITPVPGIFTASAEIADLSGPLHGGDSETVIVELEVSDGEALPQTVDLDVALTHRAPVDVEPQILRFRLSLPVDHAFDPIAPNPFTDGALGRPVDNPHMFYGRDDMVTRIRERLRTARSPGAGIAIFGEKRTGKSSIRIHLRRRLAEEDALPVVDVGNLGELAPQEDTRTDRNLLGALLWRILDNAEQADAGIIPPGFDRQTLIASPDPVQDFGRVVEEHRRSRPGRRPWIVMIDEFQYLEEWIRRGLIPASLLKAFKAIVERRLFHLVLVGQSEMEQLVKTDPNTFGVFGLERVTYLAEKDAQALIEKPVPLPDGGSRYHGLAVSEIIRLTGGNPFYIQRLCSAMVSYMNVERAGVVTEADVARVVDDLLARLTAADFDNLEAPGDNAPAHRLVTAVDTASGRSSAPLSEVELAYGGKVPEALLNDLVSRDVVRRESGMYRVTVGLYALWLRRYAESFERT</sequence>
<keyword evidence="1" id="KW-0053">Apoptosis</keyword>
<dbReference type="RefSeq" id="WP_203383157.1">
    <property type="nucleotide sequence ID" value="NZ_JAENHP010000028.1"/>
</dbReference>
<keyword evidence="2" id="KW-0472">Membrane</keyword>
<dbReference type="PRINTS" id="PR00364">
    <property type="entry name" value="DISEASERSIST"/>
</dbReference>
<evidence type="ECO:0000256" key="1">
    <source>
        <dbReference type="ARBA" id="ARBA00022703"/>
    </source>
</evidence>
<dbReference type="PANTHER" id="PTHR22845">
    <property type="entry name" value="APOPTOTIC PROTEASE-ACTIVATING FACTOR 1"/>
    <property type="match status" value="1"/>
</dbReference>
<organism evidence="5 6">
    <name type="scientific">Paractinoplanes ovalisporus</name>
    <dbReference type="NCBI Taxonomy" id="2810368"/>
    <lineage>
        <taxon>Bacteria</taxon>
        <taxon>Bacillati</taxon>
        <taxon>Actinomycetota</taxon>
        <taxon>Actinomycetes</taxon>
        <taxon>Micromonosporales</taxon>
        <taxon>Micromonosporaceae</taxon>
        <taxon>Paractinoplanes</taxon>
    </lineage>
</organism>
<feature type="chain" id="PRO_5045834667" description="NB-ARC domain-containing protein" evidence="3">
    <location>
        <begin position="24"/>
        <end position="1365"/>
    </location>
</feature>
<accession>A0ABS2ASU8</accession>
<dbReference type="InterPro" id="IPR036388">
    <property type="entry name" value="WH-like_DNA-bd_sf"/>
</dbReference>
<protein>
    <recommendedName>
        <fullName evidence="4">NB-ARC domain-containing protein</fullName>
    </recommendedName>
</protein>
<dbReference type="EMBL" id="JAENHP010000028">
    <property type="protein sequence ID" value="MBM2622810.1"/>
    <property type="molecule type" value="Genomic_DNA"/>
</dbReference>
<dbReference type="Gene3D" id="1.25.40.370">
    <property type="match status" value="1"/>
</dbReference>
<dbReference type="PANTHER" id="PTHR22845:SF5">
    <property type="entry name" value="APOPTOTIC PROTEASE-ACTIVATING FACTOR 1"/>
    <property type="match status" value="1"/>
</dbReference>
<dbReference type="InterPro" id="IPR027417">
    <property type="entry name" value="P-loop_NTPase"/>
</dbReference>
<dbReference type="InterPro" id="IPR002182">
    <property type="entry name" value="NB-ARC"/>
</dbReference>
<feature type="domain" description="NB-ARC" evidence="4">
    <location>
        <begin position="96"/>
        <end position="237"/>
    </location>
</feature>
<dbReference type="SUPFAM" id="SSF52540">
    <property type="entry name" value="P-loop containing nucleoside triphosphate hydrolases"/>
    <property type="match status" value="2"/>
</dbReference>
<dbReference type="Gene3D" id="1.10.10.10">
    <property type="entry name" value="Winged helix-like DNA-binding domain superfamily/Winged helix DNA-binding domain"/>
    <property type="match status" value="1"/>
</dbReference>
<evidence type="ECO:0000256" key="3">
    <source>
        <dbReference type="SAM" id="SignalP"/>
    </source>
</evidence>
<dbReference type="Proteomes" id="UP000632138">
    <property type="component" value="Unassembled WGS sequence"/>
</dbReference>
<gene>
    <name evidence="5" type="ORF">JIG36_45650</name>
</gene>
<evidence type="ECO:0000313" key="6">
    <source>
        <dbReference type="Proteomes" id="UP000632138"/>
    </source>
</evidence>
<keyword evidence="3" id="KW-0732">Signal</keyword>
<name>A0ABS2ASU8_9ACTN</name>
<reference evidence="5 6" key="1">
    <citation type="submission" date="2021-01" db="EMBL/GenBank/DDBJ databases">
        <title>Actinoplanes sp. nov. LDG1-06 isolated from lichen.</title>
        <authorList>
            <person name="Saeng-In P."/>
            <person name="Phongsopitanun W."/>
            <person name="Kanchanasin P."/>
            <person name="Yuki M."/>
            <person name="Kudo T."/>
            <person name="Ohkuma M."/>
            <person name="Tanasupawat S."/>
        </authorList>
    </citation>
    <scope>NUCLEOTIDE SEQUENCE [LARGE SCALE GENOMIC DNA]</scope>
    <source>
        <strain evidence="5 6">LDG1-06</strain>
    </source>
</reference>
<evidence type="ECO:0000313" key="5">
    <source>
        <dbReference type="EMBL" id="MBM2622810.1"/>
    </source>
</evidence>
<evidence type="ECO:0000256" key="2">
    <source>
        <dbReference type="SAM" id="Phobius"/>
    </source>
</evidence>
<proteinExistence type="predicted"/>
<evidence type="ECO:0000259" key="4">
    <source>
        <dbReference type="Pfam" id="PF00931"/>
    </source>
</evidence>